<feature type="active site" description="Nucleophile" evidence="4">
    <location>
        <position position="327"/>
    </location>
</feature>
<reference evidence="7 8" key="1">
    <citation type="submission" date="2019-03" db="EMBL/GenBank/DDBJ databases">
        <title>Genomic Encyclopedia of Type Strains, Phase IV (KMG-IV): sequencing the most valuable type-strain genomes for metagenomic binning, comparative biology and taxonomic classification.</title>
        <authorList>
            <person name="Goeker M."/>
        </authorList>
    </citation>
    <scope>NUCLEOTIDE SEQUENCE [LARGE SCALE GENOMIC DNA]</scope>
    <source>
        <strain evidence="7 8">DSM 24984</strain>
    </source>
</reference>
<evidence type="ECO:0000313" key="8">
    <source>
        <dbReference type="Proteomes" id="UP000294614"/>
    </source>
</evidence>
<dbReference type="PROSITE" id="PS51274">
    <property type="entry name" value="GATASE_COBBQ"/>
    <property type="match status" value="1"/>
</dbReference>
<keyword evidence="8" id="KW-1185">Reference proteome</keyword>
<evidence type="ECO:0000259" key="5">
    <source>
        <dbReference type="Pfam" id="PF01656"/>
    </source>
</evidence>
<name>A0A4R1KAI3_9BACT</name>
<dbReference type="RefSeq" id="WP_132873899.1">
    <property type="nucleotide sequence ID" value="NZ_SMGG01000004.1"/>
</dbReference>
<evidence type="ECO:0000259" key="6">
    <source>
        <dbReference type="Pfam" id="PF07685"/>
    </source>
</evidence>
<feature type="domain" description="CobB/CobQ-like glutamine amidotransferase" evidence="6">
    <location>
        <begin position="249"/>
        <end position="429"/>
    </location>
</feature>
<dbReference type="PANTHER" id="PTHR21343">
    <property type="entry name" value="DETHIOBIOTIN SYNTHETASE"/>
    <property type="match status" value="1"/>
</dbReference>
<proteinExistence type="inferred from homology"/>
<organism evidence="7 8">
    <name type="scientific">Seleniivibrio woodruffii</name>
    <dbReference type="NCBI Taxonomy" id="1078050"/>
    <lineage>
        <taxon>Bacteria</taxon>
        <taxon>Pseudomonadati</taxon>
        <taxon>Deferribacterota</taxon>
        <taxon>Deferribacteres</taxon>
        <taxon>Deferribacterales</taxon>
        <taxon>Geovibrionaceae</taxon>
        <taxon>Seleniivibrio</taxon>
    </lineage>
</organism>
<dbReference type="NCBIfam" id="NF001989">
    <property type="entry name" value="PRK00784.1"/>
    <property type="match status" value="1"/>
</dbReference>
<dbReference type="Gene3D" id="3.40.50.300">
    <property type="entry name" value="P-loop containing nucleotide triphosphate hydrolases"/>
    <property type="match status" value="1"/>
</dbReference>
<keyword evidence="3 4" id="KW-0315">Glutamine amidotransferase</keyword>
<evidence type="ECO:0000256" key="4">
    <source>
        <dbReference type="HAMAP-Rule" id="MF_00028"/>
    </source>
</evidence>
<comment type="caution">
    <text evidence="7">The sequence shown here is derived from an EMBL/GenBank/DDBJ whole genome shotgun (WGS) entry which is preliminary data.</text>
</comment>
<dbReference type="CDD" id="cd05389">
    <property type="entry name" value="CobQ_N"/>
    <property type="match status" value="1"/>
</dbReference>
<dbReference type="CDD" id="cd01750">
    <property type="entry name" value="GATase1_CobQ"/>
    <property type="match status" value="1"/>
</dbReference>
<comment type="similarity">
    <text evidence="4">Belongs to the CobB/CobQ family. CobQ subfamily.</text>
</comment>
<dbReference type="HAMAP" id="MF_00028">
    <property type="entry name" value="CobQ"/>
    <property type="match status" value="1"/>
</dbReference>
<dbReference type="AlphaFoldDB" id="A0A4R1KAI3"/>
<evidence type="ECO:0000313" key="7">
    <source>
        <dbReference type="EMBL" id="TCK61047.1"/>
    </source>
</evidence>
<dbReference type="GO" id="GO:0009236">
    <property type="term" value="P:cobalamin biosynthetic process"/>
    <property type="evidence" value="ECO:0007669"/>
    <property type="project" value="UniProtKB-UniRule"/>
</dbReference>
<dbReference type="Pfam" id="PF07685">
    <property type="entry name" value="GATase_3"/>
    <property type="match status" value="1"/>
</dbReference>
<accession>A0A4R1KAI3</accession>
<dbReference type="NCBIfam" id="TIGR00313">
    <property type="entry name" value="cobQ"/>
    <property type="match status" value="1"/>
</dbReference>
<comment type="function">
    <text evidence="4">Catalyzes amidations at positions B, D, E, and G on adenosylcobyrinic A,C-diamide. NH(2) groups are provided by glutamine, and one molecule of ATP is hydrogenolyzed for each amidation.</text>
</comment>
<feature type="domain" description="CobQ/CobB/MinD/ParA nucleotide binding" evidence="5">
    <location>
        <begin position="6"/>
        <end position="227"/>
    </location>
</feature>
<dbReference type="GO" id="GO:0015420">
    <property type="term" value="F:ABC-type vitamin B12 transporter activity"/>
    <property type="evidence" value="ECO:0007669"/>
    <property type="project" value="UniProtKB-UniRule"/>
</dbReference>
<dbReference type="InterPro" id="IPR029062">
    <property type="entry name" value="Class_I_gatase-like"/>
</dbReference>
<keyword evidence="2 4" id="KW-0169">Cobalamin biosynthesis</keyword>
<feature type="active site" evidence="4">
    <location>
        <position position="422"/>
    </location>
</feature>
<protein>
    <recommendedName>
        <fullName evidence="4">Cobyric acid synthase</fullName>
    </recommendedName>
</protein>
<dbReference type="Gene3D" id="3.40.50.880">
    <property type="match status" value="1"/>
</dbReference>
<evidence type="ECO:0000256" key="2">
    <source>
        <dbReference type="ARBA" id="ARBA00022573"/>
    </source>
</evidence>
<dbReference type="SUPFAM" id="SSF52540">
    <property type="entry name" value="P-loop containing nucleoside triphosphate hydrolases"/>
    <property type="match status" value="1"/>
</dbReference>
<dbReference type="Proteomes" id="UP000294614">
    <property type="component" value="Unassembled WGS sequence"/>
</dbReference>
<sequence>MKARSIMFQGTGSGVGKSVICAGFCRLLARRGIKVAPFKSQNMALNSGVAQGGEMGRAQILQAQAAGIEPDVRMNPVLLKPIGNSTSQVIRLGKPVGNFTAREYYEMSQENLKTAVQAYESLANEYDAIIIEGAGSPAEINLHRTDIVNMRTADFADAPVFIIGDIDRGGVFAWMKGTYDLLPEYGRPRVKGFIINRFRGDISLLQPGIDMFRELVPVPVTGTVPMLNLTLEEEDSQSIENSTKGGFVTVAVVRTARMSNFTDFTPLASCPDINLIYAKSPNELTGADIIILPGSKSTIADMKDLRMRGVDKKILSMADKTPVVGICGGFQMLGRTIKDPEGIEGSDSECAGLGLLNMETVITPEKTLLNRTYQGLGLLEGLDFRGYEIHMGVSETSKEYAQLCTEKDVCIADGKIIGTYIHGIFDSEEVAARIIALSGKSIRPDYSYHKNKQAQLDLLADTLEQHLDTEYILSSLY</sequence>
<dbReference type="InterPro" id="IPR004459">
    <property type="entry name" value="CobQ_synth"/>
</dbReference>
<dbReference type="InterPro" id="IPR033949">
    <property type="entry name" value="CobQ_GATase1"/>
</dbReference>
<dbReference type="SUPFAM" id="SSF52317">
    <property type="entry name" value="Class I glutamine amidotransferase-like"/>
    <property type="match status" value="1"/>
</dbReference>
<dbReference type="InterPro" id="IPR027417">
    <property type="entry name" value="P-loop_NTPase"/>
</dbReference>
<dbReference type="InterPro" id="IPR002586">
    <property type="entry name" value="CobQ/CobB/MinD/ParA_Nub-bd_dom"/>
</dbReference>
<gene>
    <name evidence="4" type="primary">cobQ</name>
    <name evidence="7" type="ORF">C8D98_1929</name>
</gene>
<dbReference type="EMBL" id="SMGG01000004">
    <property type="protein sequence ID" value="TCK61047.1"/>
    <property type="molecule type" value="Genomic_DNA"/>
</dbReference>
<dbReference type="GO" id="GO:0003824">
    <property type="term" value="F:catalytic activity"/>
    <property type="evidence" value="ECO:0007669"/>
    <property type="project" value="InterPro"/>
</dbReference>
<comment type="pathway">
    <text evidence="1 4">Cofactor biosynthesis; adenosylcobalamin biosynthesis.</text>
</comment>
<evidence type="ECO:0000256" key="3">
    <source>
        <dbReference type="ARBA" id="ARBA00022962"/>
    </source>
</evidence>
<dbReference type="Pfam" id="PF01656">
    <property type="entry name" value="CbiA"/>
    <property type="match status" value="1"/>
</dbReference>
<dbReference type="OrthoDB" id="9808302at2"/>
<dbReference type="InterPro" id="IPR011698">
    <property type="entry name" value="GATase_3"/>
</dbReference>
<evidence type="ECO:0000256" key="1">
    <source>
        <dbReference type="ARBA" id="ARBA00004953"/>
    </source>
</evidence>
<dbReference type="InterPro" id="IPR047045">
    <property type="entry name" value="CobQ_N"/>
</dbReference>
<dbReference type="UniPathway" id="UPA00148"/>
<dbReference type="PANTHER" id="PTHR21343:SF1">
    <property type="entry name" value="COBYRIC ACID SYNTHASE"/>
    <property type="match status" value="1"/>
</dbReference>